<dbReference type="InterPro" id="IPR041931">
    <property type="entry name" value="DNA_pol3_alpha_thumb_dom"/>
</dbReference>
<evidence type="ECO:0000256" key="4">
    <source>
        <dbReference type="ARBA" id="ARBA00022705"/>
    </source>
</evidence>
<dbReference type="PANTHER" id="PTHR32294:SF0">
    <property type="entry name" value="DNA POLYMERASE III SUBUNIT ALPHA"/>
    <property type="match status" value="1"/>
</dbReference>
<organism evidence="8 9">
    <name type="scientific">Alicyclobacillus fodiniaquatilis</name>
    <dbReference type="NCBI Taxonomy" id="1661150"/>
    <lineage>
        <taxon>Bacteria</taxon>
        <taxon>Bacillati</taxon>
        <taxon>Bacillota</taxon>
        <taxon>Bacilli</taxon>
        <taxon>Bacillales</taxon>
        <taxon>Alicyclobacillaceae</taxon>
        <taxon>Alicyclobacillus</taxon>
    </lineage>
</organism>
<keyword evidence="4" id="KW-0235">DNA replication</keyword>
<reference evidence="9" key="1">
    <citation type="journal article" date="2019" name="Int. J. Syst. Evol. Microbiol.">
        <title>The Global Catalogue of Microorganisms (GCM) 10K type strain sequencing project: providing services to taxonomists for standard genome sequencing and annotation.</title>
        <authorList>
            <consortium name="The Broad Institute Genomics Platform"/>
            <consortium name="The Broad Institute Genome Sequencing Center for Infectious Disease"/>
            <person name="Wu L."/>
            <person name="Ma J."/>
        </authorList>
    </citation>
    <scope>NUCLEOTIDE SEQUENCE [LARGE SCALE GENOMIC DNA]</scope>
    <source>
        <strain evidence="9">CGMCC 1.12286</strain>
    </source>
</reference>
<dbReference type="Gene3D" id="3.20.20.140">
    <property type="entry name" value="Metal-dependent hydrolases"/>
    <property type="match status" value="1"/>
</dbReference>
<sequence>MHDFVHLHVHSAYSLRESTLRLEEMIADVATYEMSAVALTDTNAMYGVVPFYQAAKRAGVQPLIGVQFDVQLEAVDPSAMRMRGKLAEGMDRAVVIARNLDGYRTLTKLVTQARQRHVQPFITLDELAVGASDVICLVGGGESLLLRQFAAAEMEQAALHLTRWANACAQGQLYVDVQQHQLPLEQSGLPRLLETAKQLDIPLVATNDVHYRRNEDAALQRAYAKLEFTDADARWPNDQFAFVSGEEMAARFAQLPAAIENTAAIADMCNFEFPPFQVRMPIYPTKDGRAPDVVLREAATAGAKQRFGEQLPEHVAARLQTELDIICEMGYADYFLVVADFIRFAHQAGISTGPGRGSAAGSVVAYALRITDVDPVANQLLFERFLNPARVSLPDIDTDFEYERRGEVIAYVVQKYGVAHVAQIGTFGTLAARAAVRDAGRMLQADGALIDKLAKMIPGVPGMTLAKAREEVRGMNSWLGTDAAAKQLFDTASALEGLPHHTSTHAAGVVISPDKLTDWLPLEQGADNIPVTQYPMADVEALGLVKMDFLGLRKLTLMDNCMQSVKARQGQQIDWRAVPENDAKTLQMLTRGETNGVFQLESPGMRRVLRQVQPTTLDDIVAVISLNRPGPMENIPLFADTKHGKTPLRFPHPDLAPILRDTYGVIVYQEQIMQIASRMAGFTLGEADLLRRAVSKKKREILAQERERFVRGCVTRGYEEQVANDVYDLIVRFADYGFPRSHAVAYAVLAYRTAYLRAHYLADFLAALMTMAMASTDKIRTYTEDAKRHQIVVRPACVQQSQRGYSVDADGQIRTGLLAIRNVGEGAVESIIEAREAQAFTSLRDFLERVNTRVVNRKAVDSLLAAGALDSFFPERVSAHAKAQMLEEAQRLADENRQFAGLGLLLDTSGKTAVQAARQEVLYIRYHQAGAGDKQTLKRIEQVLSSSPGRVSVALYDGATRRIRLLGDKWNVTLSPEVMTLLEDIVGIGNVKVGVKQPV</sequence>
<comment type="caution">
    <text evidence="8">The sequence shown here is derived from an EMBL/GenBank/DDBJ whole genome shotgun (WGS) entry which is preliminary data.</text>
</comment>
<name>A0ABW4JJW4_9BACL</name>
<gene>
    <name evidence="8" type="primary">dnaE</name>
    <name evidence="8" type="ORF">ACFSB2_18475</name>
</gene>
<evidence type="ECO:0000259" key="7">
    <source>
        <dbReference type="SMART" id="SM00481"/>
    </source>
</evidence>
<dbReference type="NCBIfam" id="TIGR00594">
    <property type="entry name" value="polc"/>
    <property type="match status" value="1"/>
</dbReference>
<dbReference type="InterPro" id="IPR011708">
    <property type="entry name" value="DNA_pol3_alpha_NTPase_dom"/>
</dbReference>
<dbReference type="InterPro" id="IPR004805">
    <property type="entry name" value="DnaE2/DnaE/PolC"/>
</dbReference>
<dbReference type="Pfam" id="PF02811">
    <property type="entry name" value="PHP"/>
    <property type="match status" value="1"/>
</dbReference>
<dbReference type="GO" id="GO:0003887">
    <property type="term" value="F:DNA-directed DNA polymerase activity"/>
    <property type="evidence" value="ECO:0007669"/>
    <property type="project" value="UniProtKB-EC"/>
</dbReference>
<keyword evidence="5" id="KW-0239">DNA-directed DNA polymerase</keyword>
<dbReference type="NCBIfam" id="NF004226">
    <property type="entry name" value="PRK05673.1"/>
    <property type="match status" value="1"/>
</dbReference>
<dbReference type="Proteomes" id="UP001597079">
    <property type="component" value="Unassembled WGS sequence"/>
</dbReference>
<dbReference type="PANTHER" id="PTHR32294">
    <property type="entry name" value="DNA POLYMERASE III SUBUNIT ALPHA"/>
    <property type="match status" value="1"/>
</dbReference>
<evidence type="ECO:0000256" key="5">
    <source>
        <dbReference type="ARBA" id="ARBA00022932"/>
    </source>
</evidence>
<evidence type="ECO:0000313" key="8">
    <source>
        <dbReference type="EMBL" id="MFD1676662.1"/>
    </source>
</evidence>
<dbReference type="SUPFAM" id="SSF89550">
    <property type="entry name" value="PHP domain-like"/>
    <property type="match status" value="1"/>
</dbReference>
<dbReference type="EC" id="2.7.7.7" evidence="1"/>
<dbReference type="Gene3D" id="1.10.10.1600">
    <property type="entry name" value="Bacterial DNA polymerase III alpha subunit, thumb domain"/>
    <property type="match status" value="1"/>
</dbReference>
<dbReference type="InterPro" id="IPR004013">
    <property type="entry name" value="PHP_dom"/>
</dbReference>
<proteinExistence type="predicted"/>
<dbReference type="Pfam" id="PF07733">
    <property type="entry name" value="DNA_pol3_alpha"/>
    <property type="match status" value="1"/>
</dbReference>
<protein>
    <recommendedName>
        <fullName evidence="1">DNA-directed DNA polymerase</fullName>
        <ecNumber evidence="1">2.7.7.7</ecNumber>
    </recommendedName>
</protein>
<dbReference type="Pfam" id="PF14579">
    <property type="entry name" value="HHH_6"/>
    <property type="match status" value="1"/>
</dbReference>
<dbReference type="InterPro" id="IPR029460">
    <property type="entry name" value="DNAPol_HHH"/>
</dbReference>
<dbReference type="SMART" id="SM00481">
    <property type="entry name" value="POLIIIAc"/>
    <property type="match status" value="1"/>
</dbReference>
<dbReference type="Gene3D" id="1.10.150.870">
    <property type="match status" value="1"/>
</dbReference>
<dbReference type="Pfam" id="PF17657">
    <property type="entry name" value="DNA_pol3_finger"/>
    <property type="match status" value="1"/>
</dbReference>
<keyword evidence="3 8" id="KW-0548">Nucleotidyltransferase</keyword>
<dbReference type="InterPro" id="IPR016195">
    <property type="entry name" value="Pol/histidinol_Pase-like"/>
</dbReference>
<dbReference type="InterPro" id="IPR003141">
    <property type="entry name" value="Pol/His_phosphatase_N"/>
</dbReference>
<dbReference type="EMBL" id="JBHUCX010000074">
    <property type="protein sequence ID" value="MFD1676662.1"/>
    <property type="molecule type" value="Genomic_DNA"/>
</dbReference>
<keyword evidence="9" id="KW-1185">Reference proteome</keyword>
<dbReference type="InterPro" id="IPR040982">
    <property type="entry name" value="DNA_pol3_finger"/>
</dbReference>
<evidence type="ECO:0000256" key="6">
    <source>
        <dbReference type="ARBA" id="ARBA00049244"/>
    </source>
</evidence>
<feature type="domain" description="Polymerase/histidinol phosphatase N-terminal" evidence="7">
    <location>
        <begin position="5"/>
        <end position="72"/>
    </location>
</feature>
<evidence type="ECO:0000256" key="2">
    <source>
        <dbReference type="ARBA" id="ARBA00022679"/>
    </source>
</evidence>
<comment type="catalytic activity">
    <reaction evidence="6">
        <text>DNA(n) + a 2'-deoxyribonucleoside 5'-triphosphate = DNA(n+1) + diphosphate</text>
        <dbReference type="Rhea" id="RHEA:22508"/>
        <dbReference type="Rhea" id="RHEA-COMP:17339"/>
        <dbReference type="Rhea" id="RHEA-COMP:17340"/>
        <dbReference type="ChEBI" id="CHEBI:33019"/>
        <dbReference type="ChEBI" id="CHEBI:61560"/>
        <dbReference type="ChEBI" id="CHEBI:173112"/>
        <dbReference type="EC" id="2.7.7.7"/>
    </reaction>
</comment>
<evidence type="ECO:0000256" key="1">
    <source>
        <dbReference type="ARBA" id="ARBA00012417"/>
    </source>
</evidence>
<dbReference type="RefSeq" id="WP_377944570.1">
    <property type="nucleotide sequence ID" value="NZ_JBHUCX010000074.1"/>
</dbReference>
<evidence type="ECO:0000256" key="3">
    <source>
        <dbReference type="ARBA" id="ARBA00022695"/>
    </source>
</evidence>
<evidence type="ECO:0000313" key="9">
    <source>
        <dbReference type="Proteomes" id="UP001597079"/>
    </source>
</evidence>
<accession>A0ABW4JJW4</accession>
<keyword evidence="2 8" id="KW-0808">Transferase</keyword>